<evidence type="ECO:0000259" key="2">
    <source>
        <dbReference type="PROSITE" id="PS50880"/>
    </source>
</evidence>
<dbReference type="InterPro" id="IPR013264">
    <property type="entry name" value="DNAG_N"/>
</dbReference>
<dbReference type="PROSITE" id="PS50880">
    <property type="entry name" value="TOPRIM"/>
    <property type="match status" value="1"/>
</dbReference>
<dbReference type="InterPro" id="IPR037068">
    <property type="entry name" value="DNA_primase_core_N_sf"/>
</dbReference>
<reference evidence="4" key="1">
    <citation type="submission" date="2016-10" db="EMBL/GenBank/DDBJ databases">
        <authorList>
            <person name="Varghese N."/>
            <person name="Submissions S."/>
        </authorList>
    </citation>
    <scope>NUCLEOTIDE SEQUENCE [LARGE SCALE GENOMIC DNA]</scope>
    <source>
        <strain evidence="4">CGMCC 4.6856</strain>
    </source>
</reference>
<dbReference type="Proteomes" id="UP000198504">
    <property type="component" value="Unassembled WGS sequence"/>
</dbReference>
<dbReference type="InterPro" id="IPR034151">
    <property type="entry name" value="TOPRIM_DnaG_bac"/>
</dbReference>
<dbReference type="CDD" id="cd03364">
    <property type="entry name" value="TOPRIM_DnaG_primases"/>
    <property type="match status" value="1"/>
</dbReference>
<feature type="region of interest" description="Disordered" evidence="1">
    <location>
        <begin position="933"/>
        <end position="952"/>
    </location>
</feature>
<feature type="compositionally biased region" description="Low complexity" evidence="1">
    <location>
        <begin position="1054"/>
        <end position="1066"/>
    </location>
</feature>
<name>A0A1H9MWR1_9ACTN</name>
<dbReference type="GO" id="GO:0005737">
    <property type="term" value="C:cytoplasm"/>
    <property type="evidence" value="ECO:0007669"/>
    <property type="project" value="TreeGrafter"/>
</dbReference>
<dbReference type="Pfam" id="PF08751">
    <property type="entry name" value="TrwC"/>
    <property type="match status" value="1"/>
</dbReference>
<feature type="compositionally biased region" description="Polar residues" evidence="1">
    <location>
        <begin position="1454"/>
        <end position="1473"/>
    </location>
</feature>
<dbReference type="PANTHER" id="PTHR30313">
    <property type="entry name" value="DNA PRIMASE"/>
    <property type="match status" value="1"/>
</dbReference>
<dbReference type="SUPFAM" id="SSF52540">
    <property type="entry name" value="P-loop containing nucleoside triphosphate hydrolases"/>
    <property type="match status" value="2"/>
</dbReference>
<feature type="domain" description="Toprim" evidence="2">
    <location>
        <begin position="1265"/>
        <end position="1350"/>
    </location>
</feature>
<dbReference type="EMBL" id="FOFA01000011">
    <property type="protein sequence ID" value="SER27845.1"/>
    <property type="molecule type" value="Genomic_DNA"/>
</dbReference>
<dbReference type="Gene3D" id="3.90.980.10">
    <property type="entry name" value="DNA primase, catalytic core, N-terminal domain"/>
    <property type="match status" value="1"/>
</dbReference>
<dbReference type="InterPro" id="IPR027417">
    <property type="entry name" value="P-loop_NTPase"/>
</dbReference>
<dbReference type="Gene3D" id="2.30.30.940">
    <property type="match status" value="1"/>
</dbReference>
<dbReference type="PANTHER" id="PTHR30313:SF2">
    <property type="entry name" value="DNA PRIMASE"/>
    <property type="match status" value="1"/>
</dbReference>
<organism evidence="3 4">
    <name type="scientific">Microlunatus flavus</name>
    <dbReference type="NCBI Taxonomy" id="1036181"/>
    <lineage>
        <taxon>Bacteria</taxon>
        <taxon>Bacillati</taxon>
        <taxon>Actinomycetota</taxon>
        <taxon>Actinomycetes</taxon>
        <taxon>Propionibacteriales</taxon>
        <taxon>Propionibacteriaceae</taxon>
        <taxon>Microlunatus</taxon>
    </lineage>
</organism>
<dbReference type="Gene3D" id="3.40.50.300">
    <property type="entry name" value="P-loop containing nucleotide triphosphate hydrolases"/>
    <property type="match status" value="2"/>
</dbReference>
<dbReference type="Pfam" id="PF08275">
    <property type="entry name" value="DNAG_N"/>
    <property type="match status" value="1"/>
</dbReference>
<dbReference type="STRING" id="1036181.SAMN05421756_111104"/>
<feature type="region of interest" description="Disordered" evidence="1">
    <location>
        <begin position="1047"/>
        <end position="1066"/>
    </location>
</feature>
<dbReference type="SUPFAM" id="SSF55464">
    <property type="entry name" value="Origin of replication-binding domain, RBD-like"/>
    <property type="match status" value="1"/>
</dbReference>
<dbReference type="SUPFAM" id="SSF56731">
    <property type="entry name" value="DNA primase core"/>
    <property type="match status" value="1"/>
</dbReference>
<proteinExistence type="predicted"/>
<keyword evidence="4" id="KW-1185">Reference proteome</keyword>
<dbReference type="InterPro" id="IPR006171">
    <property type="entry name" value="TOPRIM_dom"/>
</dbReference>
<dbReference type="InterPro" id="IPR014862">
    <property type="entry name" value="TrwC"/>
</dbReference>
<feature type="region of interest" description="Disordered" evidence="1">
    <location>
        <begin position="1433"/>
        <end position="1492"/>
    </location>
</feature>
<dbReference type="InterPro" id="IPR050219">
    <property type="entry name" value="DnaG_primase"/>
</dbReference>
<evidence type="ECO:0000256" key="1">
    <source>
        <dbReference type="SAM" id="MobiDB-lite"/>
    </source>
</evidence>
<protein>
    <submittedName>
        <fullName evidence="3">DNA primase, catalytic core</fullName>
    </submittedName>
</protein>
<dbReference type="Pfam" id="PF13604">
    <property type="entry name" value="AAA_30"/>
    <property type="match status" value="1"/>
</dbReference>
<dbReference type="CDD" id="cd18809">
    <property type="entry name" value="SF1_C_RecD"/>
    <property type="match status" value="1"/>
</dbReference>
<sequence>MTGLVATAFTHRNSRAGDPDLHTHVAVANKAQSRQGKWLAIDGRVLYAATVAASETYNTALERHLGERLGLRFAARPESDSAAAAARAVREVVGVDARLLEGWSSRRRDIDARRAELAQDFQARTGRPPTRREAWALAQQATLETRQAKHEPRTLGEQRAAWAAQAAGLLGSRRAVERMVSRALAPQPEVARPADADAVADLAGQVVAAMEAERATWGTWHLQAEAQRRLRAFDVPPGMVEHVADLVVGEAVNRCVPLSGPTGVEVPDELRRSNGSSAYELTGTQRWTSTRVLAAEERLLTAATRRGGRCVDPATVEVVLQESALEGRPLNAGQAGLVRDLAGSGARLQLALAPAGTGKTTALRVLARAWTGGGGNVIGLAPSAAAASVLGQELDGPTDTLAKLVWSLDHPGSPQPSWVAGLGSGSLVVVDEAGLADSPSLARAVEHVLKVGASVRLVGDDQQLGAVGAGGLLRDLAARHGAVRLDDVVRFTDPAEAAASLALRDGRAEALGFYLDEHRVHVGVPTTAADQLFAAWTADRATGLDSLMLAPTRDLVADLNARARTARLDAVPTSSLAWEVTLADRNPASAGDTVITRTNDRRLTTGRESGRRWVRNGDRWLVVQAHPDGVLTVRSLKDEQTITLPADYVAASVELGYASTIHAAQGSTCDTVHGLLNGRETRAQLYTLLTRGRIASHVYLQLDSDAPTHELASSDAAPLQTATQVLERVLARDSDDRSATGARDDLHDPALRLPVEIDRYLDSLRLAAERTTSPQVDVHLIATAERLVPGLTDEPAWPTLRSELLLGAATGTDPAHRLTLAIAVQPLDDPDRPAQDRAALLHHHLVNRQAPPVGGPLPWLPPIADRLLTHPSWGPYLTARAALISDLAHQVGARTVDDGRTDRTRPGWTTVLPAGLQRRTIGDIAIWRASHRVPDSDHSPLGPPPTSPTSQRWFQHLGAATSTTGPEQTDGLLPPAIGRESDPFRSQFNRYLNRLTASGVDVQPALHAAAAARALPDDHPSAALWWRLHRHLPGSTLTASKASLGEGRASGELTPQADQPTPTQPMTREGRVDVALLVAGLLRLGQPRPLLAPPRDDLPAPRRSELLRVNELTLRYYQDQYPGSWSARYLAERCGTDLHQDPRFTPGHAPSGWTSLVDHLRRHDVGDQDMLDAGVARRAGNGHLIDLFRDRLVLPIRNTDHEVVAFVARRHDGPDHAEGGPKYLNTPTTALYDKSESLYGVHLLSPLSEPGIDEGAHSGNGRAQQEVVLVEGPIDAIAVNLAARDHTTGVAVLGTAVTDHQARLLARHTTNAVLGLDPDPAGFVAAERAFWTLTAANLDPNVATLPHGTDPAQLFHDSGADALAAVVDRSQSLGEQLARRAVRTTSGPELIDALVRISAARPPHTWAASLGDFSAGCGLNQAQLREQLLQHVRGTASAPTDRRHVSSTRRSSVGDSITSRPRANSALDRSTTAADAEVSPPQRMLMRQGPHR</sequence>
<evidence type="ECO:0000313" key="4">
    <source>
        <dbReference type="Proteomes" id="UP000198504"/>
    </source>
</evidence>
<dbReference type="NCBIfam" id="NF041492">
    <property type="entry name" value="MobF"/>
    <property type="match status" value="1"/>
</dbReference>
<dbReference type="GO" id="GO:0006269">
    <property type="term" value="P:DNA replication, synthesis of primer"/>
    <property type="evidence" value="ECO:0007669"/>
    <property type="project" value="TreeGrafter"/>
</dbReference>
<dbReference type="SMART" id="SM00493">
    <property type="entry name" value="TOPRIM"/>
    <property type="match status" value="1"/>
</dbReference>
<dbReference type="Pfam" id="PF13155">
    <property type="entry name" value="Toprim_2"/>
    <property type="match status" value="1"/>
</dbReference>
<evidence type="ECO:0000313" key="3">
    <source>
        <dbReference type="EMBL" id="SER27845.1"/>
    </source>
</evidence>
<dbReference type="Gene3D" id="3.40.1360.10">
    <property type="match status" value="1"/>
</dbReference>
<accession>A0A1H9MWR1</accession>
<gene>
    <name evidence="3" type="ORF">SAMN05421756_111104</name>
</gene>